<keyword evidence="2" id="KW-0812">Transmembrane</keyword>
<protein>
    <submittedName>
        <fullName evidence="3">Putative membrane protein DUF2232</fullName>
    </submittedName>
</protein>
<evidence type="ECO:0000313" key="4">
    <source>
        <dbReference type="Proteomes" id="UP000320653"/>
    </source>
</evidence>
<keyword evidence="4" id="KW-1185">Reference proteome</keyword>
<accession>A0A561R2I2</accession>
<dbReference type="EMBL" id="VIWP01000002">
    <property type="protein sequence ID" value="TWF56825.1"/>
    <property type="molecule type" value="Genomic_DNA"/>
</dbReference>
<keyword evidence="2" id="KW-0472">Membrane</keyword>
<evidence type="ECO:0000256" key="2">
    <source>
        <dbReference type="SAM" id="Phobius"/>
    </source>
</evidence>
<feature type="transmembrane region" description="Helical" evidence="2">
    <location>
        <begin position="279"/>
        <end position="301"/>
    </location>
</feature>
<dbReference type="Proteomes" id="UP000320653">
    <property type="component" value="Unassembled WGS sequence"/>
</dbReference>
<feature type="transmembrane region" description="Helical" evidence="2">
    <location>
        <begin position="226"/>
        <end position="259"/>
    </location>
</feature>
<dbReference type="Pfam" id="PF09991">
    <property type="entry name" value="DUF2232"/>
    <property type="match status" value="1"/>
</dbReference>
<dbReference type="InterPro" id="IPR018710">
    <property type="entry name" value="DUF2232"/>
</dbReference>
<feature type="transmembrane region" description="Helical" evidence="2">
    <location>
        <begin position="57"/>
        <end position="85"/>
    </location>
</feature>
<feature type="transmembrane region" description="Helical" evidence="2">
    <location>
        <begin position="6"/>
        <end position="25"/>
    </location>
</feature>
<feature type="transmembrane region" description="Helical" evidence="2">
    <location>
        <begin position="118"/>
        <end position="139"/>
    </location>
</feature>
<evidence type="ECO:0000256" key="1">
    <source>
        <dbReference type="SAM" id="MobiDB-lite"/>
    </source>
</evidence>
<keyword evidence="2" id="KW-1133">Transmembrane helix</keyword>
<feature type="compositionally biased region" description="Basic and acidic residues" evidence="1">
    <location>
        <begin position="323"/>
        <end position="336"/>
    </location>
</feature>
<proteinExistence type="predicted"/>
<comment type="caution">
    <text evidence="3">The sequence shown here is derived from an EMBL/GenBank/DDBJ whole genome shotgun (WGS) entry which is preliminary data.</text>
</comment>
<feature type="transmembrane region" description="Helical" evidence="2">
    <location>
        <begin position="182"/>
        <end position="203"/>
    </location>
</feature>
<sequence length="343" mass="35829">MTNKIQTVLPTGIIAGIVATLLVLGASAQSSLASVLYAASALPILIAGLGWGNRAAIIGVLTAAILGAALVSPLFALAMAIFTLIPAGWLSHLANLARPASELGGPDHLMAWYPISDILLHLCGLVTIAVIILGIAIGYGPELTGQMVDAMNSALQVQEPDFAVQADALAQTKSMLVLMLPMFQGGIWVMLLFAAFYIAVRIVSRSGRALRPREDMPSALRMNRHAIFIFLGGVILTFIGGVPAMIGATICGTFGAGFLMAGFASLHFRTLGKDWRLPALILCYLSTMLVLPALAVVVLGLSDTRRTIALTPVKGTGGAAGPKTDKTSGRDDKDPDQSNNDSN</sequence>
<dbReference type="RefSeq" id="WP_145634746.1">
    <property type="nucleotide sequence ID" value="NZ_VIWP01000002.1"/>
</dbReference>
<feature type="region of interest" description="Disordered" evidence="1">
    <location>
        <begin position="313"/>
        <end position="343"/>
    </location>
</feature>
<dbReference type="AlphaFoldDB" id="A0A561R2I2"/>
<evidence type="ECO:0000313" key="3">
    <source>
        <dbReference type="EMBL" id="TWF56825.1"/>
    </source>
</evidence>
<organism evidence="3 4">
    <name type="scientific">Neorhizobium alkalisoli</name>
    <dbReference type="NCBI Taxonomy" id="528178"/>
    <lineage>
        <taxon>Bacteria</taxon>
        <taxon>Pseudomonadati</taxon>
        <taxon>Pseudomonadota</taxon>
        <taxon>Alphaproteobacteria</taxon>
        <taxon>Hyphomicrobiales</taxon>
        <taxon>Rhizobiaceae</taxon>
        <taxon>Rhizobium/Agrobacterium group</taxon>
        <taxon>Neorhizobium</taxon>
    </lineage>
</organism>
<reference evidence="3 4" key="1">
    <citation type="submission" date="2019-06" db="EMBL/GenBank/DDBJ databases">
        <title>Sorghum-associated microbial communities from plants grown in Nebraska, USA.</title>
        <authorList>
            <person name="Schachtman D."/>
        </authorList>
    </citation>
    <scope>NUCLEOTIDE SEQUENCE [LARGE SCALE GENOMIC DNA]</scope>
    <source>
        <strain evidence="3 4">1225</strain>
    </source>
</reference>
<gene>
    <name evidence="3" type="ORF">FHW37_102464</name>
</gene>
<dbReference type="OrthoDB" id="8454704at2"/>
<feature type="transmembrane region" description="Helical" evidence="2">
    <location>
        <begin position="32"/>
        <end position="51"/>
    </location>
</feature>
<name>A0A561R2I2_9HYPH</name>